<feature type="compositionally biased region" description="Basic residues" evidence="2">
    <location>
        <begin position="246"/>
        <end position="261"/>
    </location>
</feature>
<dbReference type="Pfam" id="PF10146">
    <property type="entry name" value="zf-C4H2"/>
    <property type="match status" value="1"/>
</dbReference>
<dbReference type="PANTHER" id="PTHR31058:SF10">
    <property type="entry name" value="C4H2-TYPE DOMAIN-CONTAINING PROTEIN"/>
    <property type="match status" value="1"/>
</dbReference>
<dbReference type="FunCoup" id="E3LH68">
    <property type="interactions" value="77"/>
</dbReference>
<dbReference type="GO" id="GO:0045666">
    <property type="term" value="P:positive regulation of neuron differentiation"/>
    <property type="evidence" value="ECO:0007669"/>
    <property type="project" value="TreeGrafter"/>
</dbReference>
<dbReference type="InterPro" id="IPR044069">
    <property type="entry name" value="ZF_C4H2"/>
</dbReference>
<dbReference type="OMA" id="INQDKCD"/>
<evidence type="ECO:0000259" key="3">
    <source>
        <dbReference type="PROSITE" id="PS51896"/>
    </source>
</evidence>
<accession>E3LH68</accession>
<evidence type="ECO:0000256" key="1">
    <source>
        <dbReference type="SAM" id="Coils"/>
    </source>
</evidence>
<name>E3LH68_CAERE</name>
<dbReference type="EMBL" id="DS268408">
    <property type="protein sequence ID" value="EFO86341.1"/>
    <property type="molecule type" value="Genomic_DNA"/>
</dbReference>
<protein>
    <recommendedName>
        <fullName evidence="3">C4H2-type domain-containing protein</fullName>
    </recommendedName>
</protein>
<feature type="domain" description="C4H2-type" evidence="3">
    <location>
        <begin position="219"/>
        <end position="261"/>
    </location>
</feature>
<dbReference type="STRING" id="31234.E3LH68"/>
<evidence type="ECO:0000313" key="4">
    <source>
        <dbReference type="EMBL" id="EFO86341.1"/>
    </source>
</evidence>
<dbReference type="PROSITE" id="PS51896">
    <property type="entry name" value="ZF_C4H2"/>
    <property type="match status" value="1"/>
</dbReference>
<feature type="coiled-coil region" evidence="1">
    <location>
        <begin position="29"/>
        <end position="130"/>
    </location>
</feature>
<dbReference type="PANTHER" id="PTHR31058">
    <property type="entry name" value="ZINC FINGER C4H2 DOMAIN-CONTAINING PROTEIN"/>
    <property type="match status" value="1"/>
</dbReference>
<keyword evidence="1" id="KW-0175">Coiled coil</keyword>
<evidence type="ECO:0000313" key="5">
    <source>
        <dbReference type="Proteomes" id="UP000008281"/>
    </source>
</evidence>
<sequence>MTAATVSPIMGVETTTTTPNLSMTELYKVANAKTKVDDYFAKRNELLEELSELENTEKFIKETTKTIDELNKEKEEHSEIIQLINQDKSDLEREIAEAESEKKDRESNIVKKYEILMRLMEATNEKLKETGCDIALSQDDLPQTHLKIEPSTAPVTPVISGGIPSPFPNFNLKQLFPFNSSNFLEQFGGFAHNPPTPQFRPPPHMAAAMQHQQMRSADHQSPPMKTCQSCFQQIHRNAPICPMCKSKSRSKNPKKPKRKEI</sequence>
<dbReference type="InterPro" id="IPR018482">
    <property type="entry name" value="Znf-C4H2"/>
</dbReference>
<reference evidence="4" key="1">
    <citation type="submission" date="2007-07" db="EMBL/GenBank/DDBJ databases">
        <title>PCAP assembly of the Caenorhabditis remanei genome.</title>
        <authorList>
            <consortium name="The Caenorhabditis remanei Sequencing Consortium"/>
            <person name="Wilson R.K."/>
        </authorList>
    </citation>
    <scope>NUCLEOTIDE SEQUENCE [LARGE SCALE GENOMIC DNA]</scope>
    <source>
        <strain evidence="4">PB4641</strain>
    </source>
</reference>
<organism evidence="5">
    <name type="scientific">Caenorhabditis remanei</name>
    <name type="common">Caenorhabditis vulgaris</name>
    <dbReference type="NCBI Taxonomy" id="31234"/>
    <lineage>
        <taxon>Eukaryota</taxon>
        <taxon>Metazoa</taxon>
        <taxon>Ecdysozoa</taxon>
        <taxon>Nematoda</taxon>
        <taxon>Chromadorea</taxon>
        <taxon>Rhabditida</taxon>
        <taxon>Rhabditina</taxon>
        <taxon>Rhabditomorpha</taxon>
        <taxon>Rhabditoidea</taxon>
        <taxon>Rhabditidae</taxon>
        <taxon>Peloderinae</taxon>
        <taxon>Caenorhabditis</taxon>
    </lineage>
</organism>
<dbReference type="AlphaFoldDB" id="E3LH68"/>
<feature type="region of interest" description="Disordered" evidence="2">
    <location>
        <begin position="242"/>
        <end position="261"/>
    </location>
</feature>
<dbReference type="HOGENOM" id="CLU_067420_0_0_1"/>
<dbReference type="eggNOG" id="KOG4451">
    <property type="taxonomic scope" value="Eukaryota"/>
</dbReference>
<gene>
    <name evidence="4" type="ORF">CRE_02074</name>
</gene>
<dbReference type="InParanoid" id="E3LH68"/>
<dbReference type="OrthoDB" id="5863719at2759"/>
<proteinExistence type="predicted"/>
<dbReference type="GO" id="GO:0005634">
    <property type="term" value="C:nucleus"/>
    <property type="evidence" value="ECO:0007669"/>
    <property type="project" value="TreeGrafter"/>
</dbReference>
<evidence type="ECO:0000256" key="2">
    <source>
        <dbReference type="SAM" id="MobiDB-lite"/>
    </source>
</evidence>
<keyword evidence="5" id="KW-1185">Reference proteome</keyword>
<dbReference type="Proteomes" id="UP000008281">
    <property type="component" value="Unassembled WGS sequence"/>
</dbReference>